<evidence type="ECO:0000313" key="3">
    <source>
        <dbReference type="Proteomes" id="UP001211711"/>
    </source>
</evidence>
<protein>
    <submittedName>
        <fullName evidence="2">Uncharacterized protein</fullName>
    </submittedName>
</protein>
<accession>A0ABT4ZNU4</accession>
<keyword evidence="1" id="KW-1133">Transmembrane helix</keyword>
<comment type="caution">
    <text evidence="2">The sequence shown here is derived from an EMBL/GenBank/DDBJ whole genome shotgun (WGS) entry which is preliminary data.</text>
</comment>
<gene>
    <name evidence="2" type="ORF">PN497_04815</name>
</gene>
<dbReference type="Proteomes" id="UP001211711">
    <property type="component" value="Unassembled WGS sequence"/>
</dbReference>
<organism evidence="2 3">
    <name type="scientific">Sphaerospermopsis kisseleviana CS-549</name>
    <dbReference type="NCBI Taxonomy" id="3021783"/>
    <lineage>
        <taxon>Bacteria</taxon>
        <taxon>Bacillati</taxon>
        <taxon>Cyanobacteriota</taxon>
        <taxon>Cyanophyceae</taxon>
        <taxon>Nostocales</taxon>
        <taxon>Aphanizomenonaceae</taxon>
        <taxon>Sphaerospermopsis</taxon>
        <taxon>Sphaerospermopsis kisseleviana</taxon>
    </lineage>
</organism>
<name>A0ABT4ZNU4_9CYAN</name>
<keyword evidence="1" id="KW-0472">Membrane</keyword>
<dbReference type="EMBL" id="JAQMTI010000068">
    <property type="protein sequence ID" value="MDB9440685.1"/>
    <property type="molecule type" value="Genomic_DNA"/>
</dbReference>
<sequence>MKIYAPNIHLFAFQLYKGSNLDPDTISNDVNFIWERGDTIVKEVLQQDLQLSKRIDVKKQPEFTKVDILKDAQEVAVYFEGNINPNSQQDVLLKGFTYPCRISDSYGLWLNLRRPEQENNQRTEDVETDFLQYLNPKNCLVLPEHPLFLGQTLLITACLKNAKDKQHSQQIADEFLQQIADECLQQVFSNQNQNLVPPFYRQGKLFGSPIFEYGLPNQSSQYQQVLIWLFTEDKTDKLFNQCYAELLDLCFYHHKVVKSYKDSRIIYQKLDENYRKIESEVDNIPEPENTQRLTRKYLKSLQKQLKAFPKLSLEYTRLLLNLEDKQNTIAINADNYSYKLDQIKQTLNGESVEFLENFLNRNCVTFKRQIQGDLGYFQHGSQLLDQAINSIRGIVEIEQTERDRSLETTVQILGIGFGGGAIVSGVVVQHIDKINQPVAFISPNSPPHPFYASLFLSVVATLGCTLIAMLGIWISKRK</sequence>
<evidence type="ECO:0000313" key="2">
    <source>
        <dbReference type="EMBL" id="MDB9440685.1"/>
    </source>
</evidence>
<keyword evidence="3" id="KW-1185">Reference proteome</keyword>
<reference evidence="2 3" key="1">
    <citation type="submission" date="2023-01" db="EMBL/GenBank/DDBJ databases">
        <title>Genomes from the Australian National Cyanobacteria Reference Collection.</title>
        <authorList>
            <person name="Willis A."/>
            <person name="Lee E.M.F."/>
        </authorList>
    </citation>
    <scope>NUCLEOTIDE SEQUENCE [LARGE SCALE GENOMIC DNA]</scope>
    <source>
        <strain evidence="2 3">CS-549</strain>
    </source>
</reference>
<feature type="transmembrane region" description="Helical" evidence="1">
    <location>
        <begin position="412"/>
        <end position="431"/>
    </location>
</feature>
<evidence type="ECO:0000256" key="1">
    <source>
        <dbReference type="SAM" id="Phobius"/>
    </source>
</evidence>
<feature type="transmembrane region" description="Helical" evidence="1">
    <location>
        <begin position="451"/>
        <end position="474"/>
    </location>
</feature>
<proteinExistence type="predicted"/>
<dbReference type="RefSeq" id="WP_096566910.1">
    <property type="nucleotide sequence ID" value="NZ_JAQMTI010000068.1"/>
</dbReference>
<keyword evidence="1" id="KW-0812">Transmembrane</keyword>